<dbReference type="Gene3D" id="1.10.287.130">
    <property type="match status" value="1"/>
</dbReference>
<feature type="domain" description="HAMP" evidence="17">
    <location>
        <begin position="125"/>
        <end position="177"/>
    </location>
</feature>
<protein>
    <recommendedName>
        <fullName evidence="3">histidine kinase</fullName>
        <ecNumber evidence="3">2.7.13.3</ecNumber>
    </recommendedName>
</protein>
<evidence type="ECO:0000256" key="4">
    <source>
        <dbReference type="ARBA" id="ARBA00022553"/>
    </source>
</evidence>
<evidence type="ECO:0000256" key="5">
    <source>
        <dbReference type="ARBA" id="ARBA00022679"/>
    </source>
</evidence>
<dbReference type="SUPFAM" id="SSF55785">
    <property type="entry name" value="PYP-like sensor domain (PAS domain)"/>
    <property type="match status" value="1"/>
</dbReference>
<dbReference type="GO" id="GO:0006355">
    <property type="term" value="P:regulation of DNA-templated transcription"/>
    <property type="evidence" value="ECO:0007669"/>
    <property type="project" value="InterPro"/>
</dbReference>
<evidence type="ECO:0000259" key="15">
    <source>
        <dbReference type="PROSITE" id="PS50112"/>
    </source>
</evidence>
<dbReference type="InterPro" id="IPR004358">
    <property type="entry name" value="Sig_transdc_His_kin-like_C"/>
</dbReference>
<accession>A0A955LHW7</accession>
<dbReference type="InterPro" id="IPR050351">
    <property type="entry name" value="BphY/WalK/GraS-like"/>
</dbReference>
<dbReference type="CDD" id="cd00130">
    <property type="entry name" value="PAS"/>
    <property type="match status" value="1"/>
</dbReference>
<sequence length="555" mass="62218">SSDLPIINIVALVALLIGFAVCSIQGFLIYTLTEGYLRQIIEMIGSQHQNIEADLVNLRRFPLVNKIFVLTLLAVLAAQFSLMALFVSRQAILESENILFDIGMTAAVITLTVLYVFWAVKYFTDNVMNALNELKHWSHTIARGDLEAEIHVVTNDEISDVIRDIRFMVTRLQEKQRAINAEKNKLSVIMAGIVEGVVAIDSRGNVMMLNDAAEGITGWVKSQSIGKPVKDILQIFDATQQQYFTKNYYPIESVISDVNHTDTWSEVKLVTKQGEERFVNVSINTLQVEGDKTVGCIFTIHDITKEKELQEMKIDFVSIAAHELRAPLTSVLGYMSVFLEENKDTLNDDQGQLLQRVQASAQQLRGLVENLLSISKIERGALALSFKRVDWVDMVKQLVADMEFQAKDKRIKLQYSDPTTDVPEVFVDELRVKEVLSNLISNAINYTPPNGEIEVGIYVKEGNIVTYVKDTGVGIPKDAQAKLFTKFYRVENKLDGGSKGTGLGLYISKTIVERHHGKIWVDSEVDVGTTFSFSLPFADISEKLEDAELEQNKPT</sequence>
<dbReference type="Proteomes" id="UP000701698">
    <property type="component" value="Unassembled WGS sequence"/>
</dbReference>
<dbReference type="PROSITE" id="PS50112">
    <property type="entry name" value="PAS"/>
    <property type="match status" value="1"/>
</dbReference>
<dbReference type="GO" id="GO:0005524">
    <property type="term" value="F:ATP binding"/>
    <property type="evidence" value="ECO:0007669"/>
    <property type="project" value="UniProtKB-KW"/>
</dbReference>
<dbReference type="SMART" id="SM00304">
    <property type="entry name" value="HAMP"/>
    <property type="match status" value="1"/>
</dbReference>
<keyword evidence="8" id="KW-0418">Kinase</keyword>
<proteinExistence type="predicted"/>
<keyword evidence="4" id="KW-0597">Phosphoprotein</keyword>
<keyword evidence="7" id="KW-0547">Nucleotide-binding</keyword>
<dbReference type="InterPro" id="IPR013767">
    <property type="entry name" value="PAS_fold"/>
</dbReference>
<dbReference type="InterPro" id="IPR035965">
    <property type="entry name" value="PAS-like_dom_sf"/>
</dbReference>
<evidence type="ECO:0000256" key="12">
    <source>
        <dbReference type="ARBA" id="ARBA00023136"/>
    </source>
</evidence>
<evidence type="ECO:0000313" key="18">
    <source>
        <dbReference type="EMBL" id="MCA9390562.1"/>
    </source>
</evidence>
<dbReference type="GO" id="GO:0007234">
    <property type="term" value="P:osmosensory signaling via phosphorelay pathway"/>
    <property type="evidence" value="ECO:0007669"/>
    <property type="project" value="TreeGrafter"/>
</dbReference>
<dbReference type="Pfam" id="PF02518">
    <property type="entry name" value="HATPase_c"/>
    <property type="match status" value="1"/>
</dbReference>
<dbReference type="CDD" id="cd06225">
    <property type="entry name" value="HAMP"/>
    <property type="match status" value="1"/>
</dbReference>
<dbReference type="SMART" id="SM00387">
    <property type="entry name" value="HATPase_c"/>
    <property type="match status" value="1"/>
</dbReference>
<dbReference type="PROSITE" id="PS50885">
    <property type="entry name" value="HAMP"/>
    <property type="match status" value="1"/>
</dbReference>
<keyword evidence="9" id="KW-0067">ATP-binding</keyword>
<dbReference type="PANTHER" id="PTHR42878:SF7">
    <property type="entry name" value="SENSOR HISTIDINE KINASE GLRK"/>
    <property type="match status" value="1"/>
</dbReference>
<name>A0A955LHW7_UNCKA</name>
<feature type="domain" description="PAS" evidence="15">
    <location>
        <begin position="182"/>
        <end position="258"/>
    </location>
</feature>
<keyword evidence="6 13" id="KW-0812">Transmembrane</keyword>
<dbReference type="CDD" id="cd00082">
    <property type="entry name" value="HisKA"/>
    <property type="match status" value="1"/>
</dbReference>
<dbReference type="Gene3D" id="3.30.565.10">
    <property type="entry name" value="Histidine kinase-like ATPase, C-terminal domain"/>
    <property type="match status" value="1"/>
</dbReference>
<dbReference type="SMART" id="SM00091">
    <property type="entry name" value="PAS"/>
    <property type="match status" value="1"/>
</dbReference>
<evidence type="ECO:0000256" key="3">
    <source>
        <dbReference type="ARBA" id="ARBA00012438"/>
    </source>
</evidence>
<dbReference type="Gene3D" id="6.10.340.10">
    <property type="match status" value="1"/>
</dbReference>
<dbReference type="GO" id="GO:0000155">
    <property type="term" value="F:phosphorelay sensor kinase activity"/>
    <property type="evidence" value="ECO:0007669"/>
    <property type="project" value="InterPro"/>
</dbReference>
<feature type="transmembrane region" description="Helical" evidence="13">
    <location>
        <begin position="67"/>
        <end position="86"/>
    </location>
</feature>
<evidence type="ECO:0000256" key="6">
    <source>
        <dbReference type="ARBA" id="ARBA00022692"/>
    </source>
</evidence>
<dbReference type="CDD" id="cd00075">
    <property type="entry name" value="HATPase"/>
    <property type="match status" value="1"/>
</dbReference>
<evidence type="ECO:0000313" key="19">
    <source>
        <dbReference type="Proteomes" id="UP000701698"/>
    </source>
</evidence>
<dbReference type="FunFam" id="3.30.565.10:FF:000006">
    <property type="entry name" value="Sensor histidine kinase WalK"/>
    <property type="match status" value="1"/>
</dbReference>
<comment type="caution">
    <text evidence="18">The sequence shown here is derived from an EMBL/GenBank/DDBJ whole genome shotgun (WGS) entry which is preliminary data.</text>
</comment>
<dbReference type="Pfam" id="PF00672">
    <property type="entry name" value="HAMP"/>
    <property type="match status" value="1"/>
</dbReference>
<dbReference type="InterPro" id="IPR036890">
    <property type="entry name" value="HATPase_C_sf"/>
</dbReference>
<dbReference type="GO" id="GO:0030295">
    <property type="term" value="F:protein kinase activator activity"/>
    <property type="evidence" value="ECO:0007669"/>
    <property type="project" value="TreeGrafter"/>
</dbReference>
<dbReference type="SUPFAM" id="SSF55874">
    <property type="entry name" value="ATPase domain of HSP90 chaperone/DNA topoisomerase II/histidine kinase"/>
    <property type="match status" value="1"/>
</dbReference>
<dbReference type="InterPro" id="IPR003661">
    <property type="entry name" value="HisK_dim/P_dom"/>
</dbReference>
<dbReference type="InterPro" id="IPR036097">
    <property type="entry name" value="HisK_dim/P_sf"/>
</dbReference>
<dbReference type="InterPro" id="IPR000700">
    <property type="entry name" value="PAS-assoc_C"/>
</dbReference>
<feature type="transmembrane region" description="Helical" evidence="13">
    <location>
        <begin position="98"/>
        <end position="120"/>
    </location>
</feature>
<keyword evidence="10 13" id="KW-1133">Transmembrane helix</keyword>
<dbReference type="InterPro" id="IPR005467">
    <property type="entry name" value="His_kinase_dom"/>
</dbReference>
<reference evidence="18" key="2">
    <citation type="journal article" date="2021" name="Microbiome">
        <title>Successional dynamics and alternative stable states in a saline activated sludge microbial community over 9 years.</title>
        <authorList>
            <person name="Wang Y."/>
            <person name="Ye J."/>
            <person name="Ju F."/>
            <person name="Liu L."/>
            <person name="Boyd J.A."/>
            <person name="Deng Y."/>
            <person name="Parks D.H."/>
            <person name="Jiang X."/>
            <person name="Yin X."/>
            <person name="Woodcroft B.J."/>
            <person name="Tyson G.W."/>
            <person name="Hugenholtz P."/>
            <person name="Polz M.F."/>
            <person name="Zhang T."/>
        </authorList>
    </citation>
    <scope>NUCLEOTIDE SEQUENCE</scope>
    <source>
        <strain evidence="18">HKST-UBA01</strain>
    </source>
</reference>
<evidence type="ECO:0000259" key="17">
    <source>
        <dbReference type="PROSITE" id="PS50885"/>
    </source>
</evidence>
<comment type="catalytic activity">
    <reaction evidence="1">
        <text>ATP + protein L-histidine = ADP + protein N-phospho-L-histidine.</text>
        <dbReference type="EC" id="2.7.13.3"/>
    </reaction>
</comment>
<evidence type="ECO:0000256" key="13">
    <source>
        <dbReference type="SAM" id="Phobius"/>
    </source>
</evidence>
<dbReference type="PANTHER" id="PTHR42878">
    <property type="entry name" value="TWO-COMPONENT HISTIDINE KINASE"/>
    <property type="match status" value="1"/>
</dbReference>
<dbReference type="NCBIfam" id="TIGR00229">
    <property type="entry name" value="sensory_box"/>
    <property type="match status" value="1"/>
</dbReference>
<evidence type="ECO:0000256" key="7">
    <source>
        <dbReference type="ARBA" id="ARBA00022741"/>
    </source>
</evidence>
<evidence type="ECO:0000256" key="10">
    <source>
        <dbReference type="ARBA" id="ARBA00022989"/>
    </source>
</evidence>
<evidence type="ECO:0000256" key="8">
    <source>
        <dbReference type="ARBA" id="ARBA00022777"/>
    </source>
</evidence>
<feature type="domain" description="PAC" evidence="16">
    <location>
        <begin position="263"/>
        <end position="315"/>
    </location>
</feature>
<evidence type="ECO:0000256" key="2">
    <source>
        <dbReference type="ARBA" id="ARBA00004141"/>
    </source>
</evidence>
<dbReference type="EC" id="2.7.13.3" evidence="3"/>
<dbReference type="PROSITE" id="PS50109">
    <property type="entry name" value="HIS_KIN"/>
    <property type="match status" value="1"/>
</dbReference>
<evidence type="ECO:0000256" key="1">
    <source>
        <dbReference type="ARBA" id="ARBA00000085"/>
    </source>
</evidence>
<dbReference type="GO" id="GO:0016020">
    <property type="term" value="C:membrane"/>
    <property type="evidence" value="ECO:0007669"/>
    <property type="project" value="UniProtKB-SubCell"/>
</dbReference>
<evidence type="ECO:0000259" key="14">
    <source>
        <dbReference type="PROSITE" id="PS50109"/>
    </source>
</evidence>
<dbReference type="GO" id="GO:0000156">
    <property type="term" value="F:phosphorelay response regulator activity"/>
    <property type="evidence" value="ECO:0007669"/>
    <property type="project" value="TreeGrafter"/>
</dbReference>
<dbReference type="SUPFAM" id="SSF158472">
    <property type="entry name" value="HAMP domain-like"/>
    <property type="match status" value="1"/>
</dbReference>
<keyword evidence="11" id="KW-0902">Two-component regulatory system</keyword>
<dbReference type="Pfam" id="PF00512">
    <property type="entry name" value="HisKA"/>
    <property type="match status" value="1"/>
</dbReference>
<dbReference type="Pfam" id="PF00989">
    <property type="entry name" value="PAS"/>
    <property type="match status" value="1"/>
</dbReference>
<reference evidence="18" key="1">
    <citation type="submission" date="2020-04" db="EMBL/GenBank/DDBJ databases">
        <authorList>
            <person name="Zhang T."/>
        </authorList>
    </citation>
    <scope>NUCLEOTIDE SEQUENCE</scope>
    <source>
        <strain evidence="18">HKST-UBA01</strain>
    </source>
</reference>
<feature type="domain" description="Histidine kinase" evidence="14">
    <location>
        <begin position="319"/>
        <end position="539"/>
    </location>
</feature>
<dbReference type="PRINTS" id="PR00344">
    <property type="entry name" value="BCTRLSENSOR"/>
</dbReference>
<dbReference type="SUPFAM" id="SSF47384">
    <property type="entry name" value="Homodimeric domain of signal transducing histidine kinase"/>
    <property type="match status" value="1"/>
</dbReference>
<keyword evidence="12 13" id="KW-0472">Membrane</keyword>
<dbReference type="AlphaFoldDB" id="A0A955LHW7"/>
<dbReference type="SMART" id="SM00388">
    <property type="entry name" value="HisKA"/>
    <property type="match status" value="1"/>
</dbReference>
<dbReference type="PROSITE" id="PS50113">
    <property type="entry name" value="PAC"/>
    <property type="match status" value="1"/>
</dbReference>
<gene>
    <name evidence="18" type="ORF">KC571_04110</name>
</gene>
<dbReference type="InterPro" id="IPR003660">
    <property type="entry name" value="HAMP_dom"/>
</dbReference>
<dbReference type="EMBL" id="JAGQKX010000131">
    <property type="protein sequence ID" value="MCA9390562.1"/>
    <property type="molecule type" value="Genomic_DNA"/>
</dbReference>
<dbReference type="InterPro" id="IPR003594">
    <property type="entry name" value="HATPase_dom"/>
</dbReference>
<feature type="transmembrane region" description="Helical" evidence="13">
    <location>
        <begin position="6"/>
        <end position="30"/>
    </location>
</feature>
<comment type="subcellular location">
    <subcellularLocation>
        <location evidence="2">Membrane</location>
        <topology evidence="2">Multi-pass membrane protein</topology>
    </subcellularLocation>
</comment>
<keyword evidence="5" id="KW-0808">Transferase</keyword>
<evidence type="ECO:0000259" key="16">
    <source>
        <dbReference type="PROSITE" id="PS50113"/>
    </source>
</evidence>
<dbReference type="Gene3D" id="3.30.450.20">
    <property type="entry name" value="PAS domain"/>
    <property type="match status" value="1"/>
</dbReference>
<evidence type="ECO:0000256" key="11">
    <source>
        <dbReference type="ARBA" id="ARBA00023012"/>
    </source>
</evidence>
<organism evidence="18 19">
    <name type="scientific">candidate division WWE3 bacterium</name>
    <dbReference type="NCBI Taxonomy" id="2053526"/>
    <lineage>
        <taxon>Bacteria</taxon>
        <taxon>Katanobacteria</taxon>
    </lineage>
</organism>
<feature type="non-terminal residue" evidence="18">
    <location>
        <position position="1"/>
    </location>
</feature>
<evidence type="ECO:0000256" key="9">
    <source>
        <dbReference type="ARBA" id="ARBA00022840"/>
    </source>
</evidence>
<dbReference type="InterPro" id="IPR000014">
    <property type="entry name" value="PAS"/>
</dbReference>